<keyword evidence="11 20" id="KW-0805">Transcription regulation</keyword>
<feature type="region of interest" description="Disordered" evidence="21">
    <location>
        <begin position="525"/>
        <end position="581"/>
    </location>
</feature>
<comment type="similarity">
    <text evidence="3">Belongs to the class-II aminoacyl-tRNA synthetase family.</text>
</comment>
<dbReference type="EC" id="6.1.1.21" evidence="5"/>
<keyword evidence="17" id="KW-0131">Cell cycle</keyword>
<evidence type="ECO:0000256" key="14">
    <source>
        <dbReference type="ARBA" id="ARBA00023146"/>
    </source>
</evidence>
<feature type="compositionally biased region" description="Low complexity" evidence="21">
    <location>
        <begin position="260"/>
        <end position="279"/>
    </location>
</feature>
<dbReference type="Pfam" id="PF02319">
    <property type="entry name" value="WHD_E2F_TDP"/>
    <property type="match status" value="1"/>
</dbReference>
<dbReference type="GO" id="GO:0070176">
    <property type="term" value="C:DRM complex"/>
    <property type="evidence" value="ECO:0007669"/>
    <property type="project" value="UniProtKB-ARBA"/>
</dbReference>
<dbReference type="Pfam" id="PF03129">
    <property type="entry name" value="HGTP_anticodon"/>
    <property type="match status" value="1"/>
</dbReference>
<dbReference type="AlphaFoldDB" id="A0A822YGD0"/>
<dbReference type="EMBL" id="DUZY01000002">
    <property type="protein sequence ID" value="DAD28548.1"/>
    <property type="molecule type" value="Genomic_DNA"/>
</dbReference>
<dbReference type="InterPro" id="IPR003316">
    <property type="entry name" value="E2F_WHTH_DNA-bd_dom"/>
</dbReference>
<dbReference type="GO" id="GO:0006355">
    <property type="term" value="P:regulation of DNA-templated transcription"/>
    <property type="evidence" value="ECO:0007669"/>
    <property type="project" value="InterPro"/>
</dbReference>
<dbReference type="GO" id="GO:0005524">
    <property type="term" value="F:ATP binding"/>
    <property type="evidence" value="ECO:0007669"/>
    <property type="project" value="UniProtKB-KW"/>
</dbReference>
<feature type="domain" description="E2F/DP family winged-helix DNA-binding" evidence="23">
    <location>
        <begin position="327"/>
        <end position="410"/>
    </location>
</feature>
<dbReference type="CDD" id="cd14458">
    <property type="entry name" value="DP_DD"/>
    <property type="match status" value="1"/>
</dbReference>
<evidence type="ECO:0000259" key="23">
    <source>
        <dbReference type="SMART" id="SM01372"/>
    </source>
</evidence>
<evidence type="ECO:0000256" key="18">
    <source>
        <dbReference type="ARBA" id="ARBA00030619"/>
    </source>
</evidence>
<evidence type="ECO:0000256" key="4">
    <source>
        <dbReference type="ARBA" id="ARBA00010940"/>
    </source>
</evidence>
<dbReference type="Proteomes" id="UP000607653">
    <property type="component" value="Unassembled WGS sequence"/>
</dbReference>
<dbReference type="Gene3D" id="1.10.10.10">
    <property type="entry name" value="Winged helix-like DNA-binding domain superfamily/Winged helix DNA-binding domain"/>
    <property type="match status" value="1"/>
</dbReference>
<evidence type="ECO:0000256" key="11">
    <source>
        <dbReference type="ARBA" id="ARBA00023015"/>
    </source>
</evidence>
<feature type="region of interest" description="Disordered" evidence="21">
    <location>
        <begin position="299"/>
        <end position="329"/>
    </location>
</feature>
<keyword evidence="25" id="KW-1185">Reference proteome</keyword>
<dbReference type="SUPFAM" id="SSF52954">
    <property type="entry name" value="Class II aaRS ABD-related"/>
    <property type="match status" value="1"/>
</dbReference>
<dbReference type="InterPro" id="IPR014889">
    <property type="entry name" value="Transc_factor_DP_C"/>
</dbReference>
<dbReference type="Pfam" id="PF13393">
    <property type="entry name" value="tRNA-synt_His"/>
    <property type="match status" value="1"/>
</dbReference>
<dbReference type="InterPro" id="IPR041715">
    <property type="entry name" value="HisRS-like_core"/>
</dbReference>
<dbReference type="SMART" id="SM01138">
    <property type="entry name" value="DP"/>
    <property type="match status" value="1"/>
</dbReference>
<comment type="catalytic activity">
    <reaction evidence="19">
        <text>tRNA(His) + L-histidine + ATP = L-histidyl-tRNA(His) + AMP + diphosphate + H(+)</text>
        <dbReference type="Rhea" id="RHEA:17313"/>
        <dbReference type="Rhea" id="RHEA-COMP:9665"/>
        <dbReference type="Rhea" id="RHEA-COMP:9689"/>
        <dbReference type="ChEBI" id="CHEBI:15378"/>
        <dbReference type="ChEBI" id="CHEBI:30616"/>
        <dbReference type="ChEBI" id="CHEBI:33019"/>
        <dbReference type="ChEBI" id="CHEBI:57595"/>
        <dbReference type="ChEBI" id="CHEBI:78442"/>
        <dbReference type="ChEBI" id="CHEBI:78527"/>
        <dbReference type="ChEBI" id="CHEBI:456215"/>
        <dbReference type="EC" id="6.1.1.21"/>
    </reaction>
</comment>
<keyword evidence="13 20" id="KW-0238">DNA-binding</keyword>
<dbReference type="InterPro" id="IPR036388">
    <property type="entry name" value="WH-like_DNA-bd_sf"/>
</dbReference>
<accession>A0A822YGD0</accession>
<keyword evidence="14" id="KW-0030">Aminoacyl-tRNA synthetase</keyword>
<dbReference type="InterPro" id="IPR038168">
    <property type="entry name" value="TF_DP_C_sf"/>
</dbReference>
<dbReference type="InterPro" id="IPR045864">
    <property type="entry name" value="aa-tRNA-synth_II/BPL/LPL"/>
</dbReference>
<comment type="caution">
    <text evidence="24">The sequence shown here is derived from an EMBL/GenBank/DDBJ whole genome shotgun (WGS) entry which is preliminary data.</text>
</comment>
<gene>
    <name evidence="24" type="ORF">HUJ06_030016</name>
</gene>
<feature type="domain" description="Transcription factor DP C-terminal" evidence="22">
    <location>
        <begin position="417"/>
        <end position="579"/>
    </location>
</feature>
<dbReference type="SUPFAM" id="SSF55681">
    <property type="entry name" value="Class II aaRS and biotin synthetases"/>
    <property type="match status" value="1"/>
</dbReference>
<dbReference type="SUPFAM" id="SSF46785">
    <property type="entry name" value="Winged helix' DNA-binding domain"/>
    <property type="match status" value="1"/>
</dbReference>
<evidence type="ECO:0000256" key="2">
    <source>
        <dbReference type="ARBA" id="ARBA00004496"/>
    </source>
</evidence>
<keyword evidence="9" id="KW-0067">ATP-binding</keyword>
<dbReference type="InterPro" id="IPR015648">
    <property type="entry name" value="Transcrpt_fac_DP"/>
</dbReference>
<dbReference type="InterPro" id="IPR004154">
    <property type="entry name" value="Anticodon-bd"/>
</dbReference>
<dbReference type="InterPro" id="IPR036390">
    <property type="entry name" value="WH_DNA-bd_sf"/>
</dbReference>
<name>A0A822YGD0_NELNU</name>
<evidence type="ECO:0000256" key="7">
    <source>
        <dbReference type="ARBA" id="ARBA00022598"/>
    </source>
</evidence>
<evidence type="ECO:0000256" key="15">
    <source>
        <dbReference type="ARBA" id="ARBA00023163"/>
    </source>
</evidence>
<comment type="similarity">
    <text evidence="4 20">Belongs to the E2F/DP family.</text>
</comment>
<evidence type="ECO:0000256" key="1">
    <source>
        <dbReference type="ARBA" id="ARBA00004123"/>
    </source>
</evidence>
<dbReference type="InterPro" id="IPR037241">
    <property type="entry name" value="E2F-DP_heterodim"/>
</dbReference>
<dbReference type="SUPFAM" id="SSF144074">
    <property type="entry name" value="E2F-DP heterodimerization region"/>
    <property type="match status" value="1"/>
</dbReference>
<keyword evidence="15 20" id="KW-0804">Transcription</keyword>
<keyword evidence="16 20" id="KW-0539">Nucleus</keyword>
<evidence type="ECO:0000256" key="13">
    <source>
        <dbReference type="ARBA" id="ARBA00023125"/>
    </source>
</evidence>
<dbReference type="SMART" id="SM01372">
    <property type="entry name" value="E2F_TDP"/>
    <property type="match status" value="1"/>
</dbReference>
<evidence type="ECO:0000256" key="8">
    <source>
        <dbReference type="ARBA" id="ARBA00022741"/>
    </source>
</evidence>
<reference evidence="24 25" key="1">
    <citation type="journal article" date="2020" name="Mol. Biol. Evol.">
        <title>Distinct Expression and Methylation Patterns for Genes with Different Fates following a Single Whole-Genome Duplication in Flowering Plants.</title>
        <authorList>
            <person name="Shi T."/>
            <person name="Rahmani R.S."/>
            <person name="Gugger P.F."/>
            <person name="Wang M."/>
            <person name="Li H."/>
            <person name="Zhang Y."/>
            <person name="Li Z."/>
            <person name="Wang Q."/>
            <person name="Van de Peer Y."/>
            <person name="Marchal K."/>
            <person name="Chen J."/>
        </authorList>
    </citation>
    <scope>NUCLEOTIDE SEQUENCE [LARGE SCALE GENOMIC DNA]</scope>
    <source>
        <tissue evidence="24">Leaf</tissue>
    </source>
</reference>
<dbReference type="FunFam" id="1.20.140.80:FF:000002">
    <property type="entry name" value="Transcription factor-like protein DPB"/>
    <property type="match status" value="1"/>
</dbReference>
<evidence type="ECO:0000256" key="5">
    <source>
        <dbReference type="ARBA" id="ARBA00012815"/>
    </source>
</evidence>
<evidence type="ECO:0000256" key="9">
    <source>
        <dbReference type="ARBA" id="ARBA00022840"/>
    </source>
</evidence>
<feature type="region of interest" description="Disordered" evidence="21">
    <location>
        <begin position="260"/>
        <end position="285"/>
    </location>
</feature>
<evidence type="ECO:0000259" key="22">
    <source>
        <dbReference type="SMART" id="SM01138"/>
    </source>
</evidence>
<dbReference type="Gene3D" id="3.40.50.800">
    <property type="entry name" value="Anticodon-binding domain"/>
    <property type="match status" value="1"/>
</dbReference>
<dbReference type="GO" id="GO:0003677">
    <property type="term" value="F:DNA binding"/>
    <property type="evidence" value="ECO:0007669"/>
    <property type="project" value="UniProtKB-KW"/>
</dbReference>
<keyword evidence="8" id="KW-0547">Nucleotide-binding</keyword>
<comment type="subcellular location">
    <subcellularLocation>
        <location evidence="2">Cytoplasm</location>
    </subcellularLocation>
    <subcellularLocation>
        <location evidence="1 20">Nucleus</location>
    </subcellularLocation>
</comment>
<organism evidence="24 25">
    <name type="scientific">Nelumbo nucifera</name>
    <name type="common">Sacred lotus</name>
    <dbReference type="NCBI Taxonomy" id="4432"/>
    <lineage>
        <taxon>Eukaryota</taxon>
        <taxon>Viridiplantae</taxon>
        <taxon>Streptophyta</taxon>
        <taxon>Embryophyta</taxon>
        <taxon>Tracheophyta</taxon>
        <taxon>Spermatophyta</taxon>
        <taxon>Magnoliopsida</taxon>
        <taxon>Proteales</taxon>
        <taxon>Nelumbonaceae</taxon>
        <taxon>Nelumbo</taxon>
    </lineage>
</organism>
<dbReference type="Gene3D" id="3.30.930.10">
    <property type="entry name" value="Bira Bifunctional Protein, Domain 2"/>
    <property type="match status" value="1"/>
</dbReference>
<keyword evidence="10" id="KW-0648">Protein biosynthesis</keyword>
<sequence length="581" mass="63311">MFGKVCIIIDKIEKIPIEEIKGELVSVGISEAAIEELLQVLSVKSLDKLEEILGDAGDAVKDLKQLFSLAEKFGYSDWIQFDASVVRGLAYYTGIVFEGFDREGKLRAICGGGRYDQLLSTFGGDDIPACGFGFGDAVIVELIKEKGLLPELSHEVENIVCPLDKELQGAAATVATILRQKGQSVDLVLENKPLKWVFKRAARINAGRLILVGNSEWQKGMVGVKILSTGMVTGGNQPEDGEKNPASIARGGIARSWGTTFSGQSVSTSGSAGSPSSRSELAMATPASENTFVRLNHLDIHGDDSGSQGAVVGRKKKRGQRAVGGDKTGRGLRQFSMKVCEKVESKGRTTYNEVADELVAEFADPSNSLASPDQQQYDEKNIRRRVYDALNVLMAMDIISKDKKEIQWKGLPRTSVNDIEELKAERIGLRSKIEKKAAYLQELEEQFIGLQNLIQRNEQLYGSGNAPTGGVALPFILVQTRPHATVEVEISEDMQLVHFDFNSTPFELHDDNYVLKAMRFCERPQGDDGAHDSTANGGEGSSMLGMYQSHIPHPTRSTAAGRPPSSPPLPGILKARVKHEH</sequence>
<dbReference type="FunFam" id="3.40.50.800:FF:000017">
    <property type="entry name" value="Histidine--tRNA ligase chloroplastic/mitochondrial"/>
    <property type="match status" value="1"/>
</dbReference>
<dbReference type="GO" id="GO:0051726">
    <property type="term" value="P:regulation of cell cycle"/>
    <property type="evidence" value="ECO:0007669"/>
    <property type="project" value="InterPro"/>
</dbReference>
<evidence type="ECO:0000256" key="3">
    <source>
        <dbReference type="ARBA" id="ARBA00008226"/>
    </source>
</evidence>
<evidence type="ECO:0000256" key="19">
    <source>
        <dbReference type="ARBA" id="ARBA00047639"/>
    </source>
</evidence>
<evidence type="ECO:0000256" key="16">
    <source>
        <dbReference type="ARBA" id="ARBA00023242"/>
    </source>
</evidence>
<evidence type="ECO:0000256" key="21">
    <source>
        <dbReference type="SAM" id="MobiDB-lite"/>
    </source>
</evidence>
<proteinExistence type="inferred from homology"/>
<dbReference type="Pfam" id="PF08781">
    <property type="entry name" value="DP"/>
    <property type="match status" value="1"/>
</dbReference>
<dbReference type="GO" id="GO:0005737">
    <property type="term" value="C:cytoplasm"/>
    <property type="evidence" value="ECO:0007669"/>
    <property type="project" value="UniProtKB-SubCell"/>
</dbReference>
<dbReference type="PANTHER" id="PTHR12548:SF9">
    <property type="entry name" value="TRANSCRIPTION FACTOR DP"/>
    <property type="match status" value="1"/>
</dbReference>
<keyword evidence="6" id="KW-0963">Cytoplasm</keyword>
<evidence type="ECO:0000256" key="12">
    <source>
        <dbReference type="ARBA" id="ARBA00023054"/>
    </source>
</evidence>
<keyword evidence="12" id="KW-0175">Coiled coil</keyword>
<dbReference type="GO" id="GO:0004821">
    <property type="term" value="F:histidine-tRNA ligase activity"/>
    <property type="evidence" value="ECO:0007669"/>
    <property type="project" value="UniProtKB-EC"/>
</dbReference>
<dbReference type="InterPro" id="IPR036621">
    <property type="entry name" value="Anticodon-bd_dom_sf"/>
</dbReference>
<evidence type="ECO:0000256" key="6">
    <source>
        <dbReference type="ARBA" id="ARBA00022490"/>
    </source>
</evidence>
<evidence type="ECO:0000256" key="10">
    <source>
        <dbReference type="ARBA" id="ARBA00022917"/>
    </source>
</evidence>
<evidence type="ECO:0000256" key="17">
    <source>
        <dbReference type="ARBA" id="ARBA00023306"/>
    </source>
</evidence>
<dbReference type="Gene3D" id="1.20.140.80">
    <property type="entry name" value="Transcription factor DP"/>
    <property type="match status" value="1"/>
</dbReference>
<keyword evidence="7" id="KW-0436">Ligase</keyword>
<dbReference type="PANTHER" id="PTHR12548">
    <property type="entry name" value="TRANSCRIPTION FACTOR DP"/>
    <property type="match status" value="1"/>
</dbReference>
<evidence type="ECO:0000313" key="24">
    <source>
        <dbReference type="EMBL" id="DAD28548.1"/>
    </source>
</evidence>
<dbReference type="FunFam" id="1.10.10.10:FF:000187">
    <property type="entry name" value="Transcription factor-like protein DPB"/>
    <property type="match status" value="1"/>
</dbReference>
<evidence type="ECO:0000313" key="25">
    <source>
        <dbReference type="Proteomes" id="UP000607653"/>
    </source>
</evidence>
<dbReference type="GO" id="GO:0006412">
    <property type="term" value="P:translation"/>
    <property type="evidence" value="ECO:0007669"/>
    <property type="project" value="UniProtKB-KW"/>
</dbReference>
<evidence type="ECO:0000256" key="20">
    <source>
        <dbReference type="RuleBase" id="RU003796"/>
    </source>
</evidence>
<protein>
    <recommendedName>
        <fullName evidence="5">histidine--tRNA ligase</fullName>
        <ecNumber evidence="5">6.1.1.21</ecNumber>
    </recommendedName>
    <alternativeName>
        <fullName evidence="18">Histidyl-tRNA synthetase</fullName>
    </alternativeName>
</protein>